<gene>
    <name evidence="3" type="ORF">ACHAWU_009078</name>
</gene>
<accession>A0ABD3MHZ6</accession>
<protein>
    <submittedName>
        <fullName evidence="3">Uncharacterized protein</fullName>
    </submittedName>
</protein>
<evidence type="ECO:0000313" key="3">
    <source>
        <dbReference type="EMBL" id="KAL3763654.1"/>
    </source>
</evidence>
<feature type="chain" id="PRO_5044806484" evidence="2">
    <location>
        <begin position="25"/>
        <end position="253"/>
    </location>
</feature>
<dbReference type="EMBL" id="JALLBG020000118">
    <property type="protein sequence ID" value="KAL3763654.1"/>
    <property type="molecule type" value="Genomic_DNA"/>
</dbReference>
<organism evidence="3 4">
    <name type="scientific">Discostella pseudostelligera</name>
    <dbReference type="NCBI Taxonomy" id="259834"/>
    <lineage>
        <taxon>Eukaryota</taxon>
        <taxon>Sar</taxon>
        <taxon>Stramenopiles</taxon>
        <taxon>Ochrophyta</taxon>
        <taxon>Bacillariophyta</taxon>
        <taxon>Coscinodiscophyceae</taxon>
        <taxon>Thalassiosirophycidae</taxon>
        <taxon>Stephanodiscales</taxon>
        <taxon>Stephanodiscaceae</taxon>
        <taxon>Discostella</taxon>
    </lineage>
</organism>
<sequence>MNRLIVSVTTATLIALSLPKASNAFLLSTRKSVIVSRTTATSSQPSESSPSSSHSHLFQYNNEQYNYDDDENSNYIELWQQQQQQQQQEYEQQQYQQQEYDQQQQQQQYYEQQQYQQQQAEEEEPSLLITNNMSDELRRATSDSFDFGGGIDYLALARQRAMERRESINSLSSDEDWVELAKTKAASSAGVEDDGWESSLDDTGSSSDSEALGLGGGVKLEAGEQEGMMVTESGLIVDVGVEGDEEDGPRLIW</sequence>
<name>A0ABD3MHZ6_9STRA</name>
<feature type="signal peptide" evidence="2">
    <location>
        <begin position="1"/>
        <end position="24"/>
    </location>
</feature>
<evidence type="ECO:0000313" key="4">
    <source>
        <dbReference type="Proteomes" id="UP001530293"/>
    </source>
</evidence>
<feature type="region of interest" description="Disordered" evidence="1">
    <location>
        <begin position="185"/>
        <end position="226"/>
    </location>
</feature>
<dbReference type="Proteomes" id="UP001530293">
    <property type="component" value="Unassembled WGS sequence"/>
</dbReference>
<dbReference type="AlphaFoldDB" id="A0ABD3MHZ6"/>
<reference evidence="3 4" key="1">
    <citation type="submission" date="2024-10" db="EMBL/GenBank/DDBJ databases">
        <title>Updated reference genomes for cyclostephanoid diatoms.</title>
        <authorList>
            <person name="Roberts W.R."/>
            <person name="Alverson A.J."/>
        </authorList>
    </citation>
    <scope>NUCLEOTIDE SEQUENCE [LARGE SCALE GENOMIC DNA]</scope>
    <source>
        <strain evidence="3 4">AJA232-27</strain>
    </source>
</reference>
<evidence type="ECO:0000256" key="2">
    <source>
        <dbReference type="SAM" id="SignalP"/>
    </source>
</evidence>
<feature type="compositionally biased region" description="Acidic residues" evidence="1">
    <location>
        <begin position="191"/>
        <end position="200"/>
    </location>
</feature>
<proteinExistence type="predicted"/>
<keyword evidence="2" id="KW-0732">Signal</keyword>
<keyword evidence="4" id="KW-1185">Reference proteome</keyword>
<evidence type="ECO:0000256" key="1">
    <source>
        <dbReference type="SAM" id="MobiDB-lite"/>
    </source>
</evidence>
<comment type="caution">
    <text evidence="3">The sequence shown here is derived from an EMBL/GenBank/DDBJ whole genome shotgun (WGS) entry which is preliminary data.</text>
</comment>